<dbReference type="GO" id="GO:0046872">
    <property type="term" value="F:metal ion binding"/>
    <property type="evidence" value="ECO:0007669"/>
    <property type="project" value="UniProtKB-KW"/>
</dbReference>
<dbReference type="InterPro" id="IPR001496">
    <property type="entry name" value="SOCS_box"/>
</dbReference>
<dbReference type="FunFam" id="3.40.50.300:FF:000371">
    <property type="entry name" value="RAB40C, member RAS oncogene family"/>
    <property type="match status" value="1"/>
</dbReference>
<comment type="similarity">
    <text evidence="4">Belongs to the small GTPase superfamily. Rab family.</text>
</comment>
<evidence type="ECO:0000256" key="4">
    <source>
        <dbReference type="ARBA" id="ARBA00006270"/>
    </source>
</evidence>
<dbReference type="SMART" id="SM00969">
    <property type="entry name" value="SOCS_box"/>
    <property type="match status" value="1"/>
</dbReference>
<evidence type="ECO:0000256" key="16">
    <source>
        <dbReference type="ARBA" id="ARBA00047660"/>
    </source>
</evidence>
<feature type="domain" description="SOCS box" evidence="18">
    <location>
        <begin position="205"/>
        <end position="254"/>
    </location>
</feature>
<dbReference type="GO" id="GO:0035556">
    <property type="term" value="P:intracellular signal transduction"/>
    <property type="evidence" value="ECO:0007669"/>
    <property type="project" value="InterPro"/>
</dbReference>
<dbReference type="PROSITE" id="PS50225">
    <property type="entry name" value="SOCS"/>
    <property type="match status" value="1"/>
</dbReference>
<keyword evidence="13" id="KW-0564">Palmitate</keyword>
<keyword evidence="9" id="KW-0378">Hydrolase</keyword>
<evidence type="ECO:0000256" key="9">
    <source>
        <dbReference type="ARBA" id="ARBA00022801"/>
    </source>
</evidence>
<evidence type="ECO:0000256" key="11">
    <source>
        <dbReference type="ARBA" id="ARBA00023134"/>
    </source>
</evidence>
<evidence type="ECO:0000256" key="12">
    <source>
        <dbReference type="ARBA" id="ARBA00023136"/>
    </source>
</evidence>
<evidence type="ECO:0000256" key="14">
    <source>
        <dbReference type="ARBA" id="ARBA00023288"/>
    </source>
</evidence>
<name>A0A9J7M5J1_BRAFL</name>
<comment type="pathway">
    <text evidence="3">Protein modification; protein ubiquitination.</text>
</comment>
<evidence type="ECO:0000256" key="17">
    <source>
        <dbReference type="SAM" id="MobiDB-lite"/>
    </source>
</evidence>
<dbReference type="GO" id="GO:0008021">
    <property type="term" value="C:synaptic vesicle"/>
    <property type="evidence" value="ECO:0000318"/>
    <property type="project" value="GO_Central"/>
</dbReference>
<dbReference type="GO" id="GO:0003925">
    <property type="term" value="F:G protein activity"/>
    <property type="evidence" value="ECO:0007669"/>
    <property type="project" value="UniProtKB-EC"/>
</dbReference>
<dbReference type="GO" id="GO:0006887">
    <property type="term" value="P:exocytosis"/>
    <property type="evidence" value="ECO:0000318"/>
    <property type="project" value="GO_Central"/>
</dbReference>
<evidence type="ECO:0000256" key="13">
    <source>
        <dbReference type="ARBA" id="ARBA00023139"/>
    </source>
</evidence>
<dbReference type="OMA" id="HKRNSFR"/>
<dbReference type="RefSeq" id="XP_035694418.1">
    <property type="nucleotide sequence ID" value="XM_035838525.1"/>
</dbReference>
<dbReference type="SMART" id="SM00253">
    <property type="entry name" value="SOCS"/>
    <property type="match status" value="1"/>
</dbReference>
<keyword evidence="12" id="KW-0472">Membrane</keyword>
<evidence type="ECO:0000259" key="18">
    <source>
        <dbReference type="PROSITE" id="PS50225"/>
    </source>
</evidence>
<dbReference type="SMART" id="SM00174">
    <property type="entry name" value="RHO"/>
    <property type="match status" value="1"/>
</dbReference>
<dbReference type="Pfam" id="PF07525">
    <property type="entry name" value="SOCS_box"/>
    <property type="match status" value="1"/>
</dbReference>
<comment type="subcellular location">
    <subcellularLocation>
        <location evidence="2">Membrane</location>
        <topology evidence="2">Lipid-anchor</topology>
    </subcellularLocation>
</comment>
<dbReference type="EC" id="3.6.5.2" evidence="5"/>
<dbReference type="SMART" id="SM00175">
    <property type="entry name" value="RAB"/>
    <property type="match status" value="1"/>
</dbReference>
<dbReference type="AlphaFoldDB" id="A0A9J7M5J1"/>
<reference evidence="20" key="2">
    <citation type="submission" date="2025-08" db="UniProtKB">
        <authorList>
            <consortium name="RefSeq"/>
        </authorList>
    </citation>
    <scope>IDENTIFICATION</scope>
    <source>
        <strain evidence="20">S238N-H82</strain>
        <tissue evidence="20">Testes</tissue>
    </source>
</reference>
<dbReference type="SUPFAM" id="SSF52540">
    <property type="entry name" value="P-loop containing nucleoside triphosphate hydrolases"/>
    <property type="match status" value="1"/>
</dbReference>
<comment type="cofactor">
    <cofactor evidence="1">
        <name>Mg(2+)</name>
        <dbReference type="ChEBI" id="CHEBI:18420"/>
    </cofactor>
</comment>
<dbReference type="InterPro" id="IPR050305">
    <property type="entry name" value="Small_GTPase_Rab"/>
</dbReference>
<evidence type="ECO:0000256" key="5">
    <source>
        <dbReference type="ARBA" id="ARBA00011984"/>
    </source>
</evidence>
<feature type="region of interest" description="Disordered" evidence="17">
    <location>
        <begin position="259"/>
        <end position="290"/>
    </location>
</feature>
<dbReference type="InterPro" id="IPR027417">
    <property type="entry name" value="P-loop_NTPase"/>
</dbReference>
<protein>
    <recommendedName>
        <fullName evidence="5">small monomeric GTPase</fullName>
        <ecNumber evidence="5">3.6.5.2</ecNumber>
    </recommendedName>
</protein>
<keyword evidence="11" id="KW-0342">GTP-binding</keyword>
<keyword evidence="6" id="KW-0479">Metal-binding</keyword>
<dbReference type="InterPro" id="IPR036036">
    <property type="entry name" value="SOCS_box-like_dom_sf"/>
</dbReference>
<evidence type="ECO:0000256" key="2">
    <source>
        <dbReference type="ARBA" id="ARBA00004635"/>
    </source>
</evidence>
<dbReference type="Gene3D" id="3.40.50.300">
    <property type="entry name" value="P-loop containing nucleotide triphosphate hydrolases"/>
    <property type="match status" value="1"/>
</dbReference>
<dbReference type="Pfam" id="PF00071">
    <property type="entry name" value="Ras"/>
    <property type="match status" value="1"/>
</dbReference>
<dbReference type="GO" id="GO:0005525">
    <property type="term" value="F:GTP binding"/>
    <property type="evidence" value="ECO:0007669"/>
    <property type="project" value="UniProtKB-KW"/>
</dbReference>
<dbReference type="PANTHER" id="PTHR47980">
    <property type="entry name" value="LD44762P"/>
    <property type="match status" value="1"/>
</dbReference>
<dbReference type="InterPro" id="IPR001806">
    <property type="entry name" value="Small_GTPase"/>
</dbReference>
<keyword evidence="7" id="KW-0547">Nucleotide-binding</keyword>
<evidence type="ECO:0000256" key="6">
    <source>
        <dbReference type="ARBA" id="ARBA00022723"/>
    </source>
</evidence>
<evidence type="ECO:0000256" key="8">
    <source>
        <dbReference type="ARBA" id="ARBA00022786"/>
    </source>
</evidence>
<evidence type="ECO:0000313" key="19">
    <source>
        <dbReference type="Proteomes" id="UP000001554"/>
    </source>
</evidence>
<dbReference type="GO" id="GO:0003924">
    <property type="term" value="F:GTPase activity"/>
    <property type="evidence" value="ECO:0000318"/>
    <property type="project" value="GO_Central"/>
</dbReference>
<proteinExistence type="inferred from homology"/>
<evidence type="ECO:0000256" key="10">
    <source>
        <dbReference type="ARBA" id="ARBA00022842"/>
    </source>
</evidence>
<evidence type="ECO:0000256" key="3">
    <source>
        <dbReference type="ARBA" id="ARBA00004906"/>
    </source>
</evidence>
<dbReference type="PROSITE" id="PS51419">
    <property type="entry name" value="RAB"/>
    <property type="match status" value="1"/>
</dbReference>
<dbReference type="InterPro" id="IPR005225">
    <property type="entry name" value="Small_GTP-bd"/>
</dbReference>
<sequence>MDLYPSFTRSNWTLNFPGKTQGETFGAMSTRSPKRDYDYLLKFLLVGDSDVGKQEILSGLDDGANDSPFGYGCGIDYKTTTILLDGKRVKLQLWDASGQGRFCTIFRSYSRGAQGILVVYDITNKWSFDGIDRWLKEVEEHAPGVPKILVGNRLHLAFKRQVSIPAAEQYAMKNDMAFFEVSPLCDFNITESFLELSRIALKRHGIDRFLKCNKVLSLQDLCSRVIVQYTHPHHIEKLPLPTSLRSRLRSFSNTSMCAHPMPSPYPSKRTKIIRPDSPSHTSVRKSCCIS</sequence>
<dbReference type="NCBIfam" id="TIGR00231">
    <property type="entry name" value="small_GTP"/>
    <property type="match status" value="1"/>
</dbReference>
<comment type="catalytic activity">
    <reaction evidence="16">
        <text>GTP + H2O = GDP + phosphate + H(+)</text>
        <dbReference type="Rhea" id="RHEA:19669"/>
        <dbReference type="ChEBI" id="CHEBI:15377"/>
        <dbReference type="ChEBI" id="CHEBI:15378"/>
        <dbReference type="ChEBI" id="CHEBI:37565"/>
        <dbReference type="ChEBI" id="CHEBI:43474"/>
        <dbReference type="ChEBI" id="CHEBI:58189"/>
        <dbReference type="EC" id="3.6.5.2"/>
    </reaction>
    <physiologicalReaction direction="left-to-right" evidence="16">
        <dbReference type="Rhea" id="RHEA:19670"/>
    </physiologicalReaction>
</comment>
<accession>A0A9J7M5J1</accession>
<dbReference type="SUPFAM" id="SSF158235">
    <property type="entry name" value="SOCS box-like"/>
    <property type="match status" value="1"/>
</dbReference>
<dbReference type="PROSITE" id="PS51421">
    <property type="entry name" value="RAS"/>
    <property type="match status" value="1"/>
</dbReference>
<keyword evidence="10" id="KW-0460">Magnesium</keyword>
<gene>
    <name evidence="20" type="primary">LOC118428457</name>
</gene>
<keyword evidence="19" id="KW-1185">Reference proteome</keyword>
<dbReference type="SMART" id="SM00173">
    <property type="entry name" value="RAS"/>
    <property type="match status" value="1"/>
</dbReference>
<evidence type="ECO:0000256" key="7">
    <source>
        <dbReference type="ARBA" id="ARBA00022741"/>
    </source>
</evidence>
<keyword evidence="15" id="KW-0636">Prenylation</keyword>
<organism evidence="19 20">
    <name type="scientific">Branchiostoma floridae</name>
    <name type="common">Florida lancelet</name>
    <name type="synonym">Amphioxus</name>
    <dbReference type="NCBI Taxonomy" id="7739"/>
    <lineage>
        <taxon>Eukaryota</taxon>
        <taxon>Metazoa</taxon>
        <taxon>Chordata</taxon>
        <taxon>Cephalochordata</taxon>
        <taxon>Leptocardii</taxon>
        <taxon>Amphioxiformes</taxon>
        <taxon>Branchiostomatidae</taxon>
        <taxon>Branchiostoma</taxon>
    </lineage>
</organism>
<reference evidence="19" key="1">
    <citation type="journal article" date="2020" name="Nat. Ecol. Evol.">
        <title>Deeply conserved synteny resolves early events in vertebrate evolution.</title>
        <authorList>
            <person name="Simakov O."/>
            <person name="Marletaz F."/>
            <person name="Yue J.X."/>
            <person name="O'Connell B."/>
            <person name="Jenkins J."/>
            <person name="Brandt A."/>
            <person name="Calef R."/>
            <person name="Tung C.H."/>
            <person name="Huang T.K."/>
            <person name="Schmutz J."/>
            <person name="Satoh N."/>
            <person name="Yu J.K."/>
            <person name="Putnam N.H."/>
            <person name="Green R.E."/>
            <person name="Rokhsar D.S."/>
        </authorList>
    </citation>
    <scope>NUCLEOTIDE SEQUENCE [LARGE SCALE GENOMIC DNA]</scope>
    <source>
        <strain evidence="19">S238N-H82</strain>
    </source>
</reference>
<keyword evidence="14" id="KW-0449">Lipoprotein</keyword>
<dbReference type="Proteomes" id="UP000001554">
    <property type="component" value="Chromosome 13"/>
</dbReference>
<dbReference type="GeneID" id="118428457"/>
<keyword evidence="8" id="KW-0833">Ubl conjugation pathway</keyword>
<dbReference type="GO" id="GO:0005768">
    <property type="term" value="C:endosome"/>
    <property type="evidence" value="ECO:0000318"/>
    <property type="project" value="GO_Central"/>
</dbReference>
<evidence type="ECO:0000256" key="1">
    <source>
        <dbReference type="ARBA" id="ARBA00001946"/>
    </source>
</evidence>
<evidence type="ECO:0000256" key="15">
    <source>
        <dbReference type="ARBA" id="ARBA00023289"/>
    </source>
</evidence>
<dbReference type="GO" id="GO:0005886">
    <property type="term" value="C:plasma membrane"/>
    <property type="evidence" value="ECO:0000318"/>
    <property type="project" value="GO_Central"/>
</dbReference>
<dbReference type="OrthoDB" id="6339763at2759"/>
<evidence type="ECO:0000313" key="20">
    <source>
        <dbReference type="RefSeq" id="XP_035694418.1"/>
    </source>
</evidence>
<dbReference type="PRINTS" id="PR00449">
    <property type="entry name" value="RASTRNSFRMNG"/>
</dbReference>
<dbReference type="KEGG" id="bfo:118428457"/>